<proteinExistence type="predicted"/>
<evidence type="ECO:0000313" key="1">
    <source>
        <dbReference type="EMBL" id="KAG7524917.1"/>
    </source>
</evidence>
<gene>
    <name evidence="1" type="ORF">JOB18_019135</name>
</gene>
<dbReference type="AlphaFoldDB" id="A0AAV6T672"/>
<name>A0AAV6T672_SOLSE</name>
<reference evidence="1 2" key="1">
    <citation type="journal article" date="2021" name="Sci. Rep.">
        <title>Chromosome anchoring in Senegalese sole (Solea senegalensis) reveals sex-associated markers and genome rearrangements in flatfish.</title>
        <authorList>
            <person name="Guerrero-Cozar I."/>
            <person name="Gomez-Garrido J."/>
            <person name="Berbel C."/>
            <person name="Martinez-Blanch J.F."/>
            <person name="Alioto T."/>
            <person name="Claros M.G."/>
            <person name="Gagnaire P.A."/>
            <person name="Manchado M."/>
        </authorList>
    </citation>
    <scope>NUCLEOTIDE SEQUENCE [LARGE SCALE GENOMIC DNA]</scope>
    <source>
        <strain evidence="1">Sse05_10M</strain>
    </source>
</reference>
<accession>A0AAV6T672</accession>
<keyword evidence="2" id="KW-1185">Reference proteome</keyword>
<evidence type="ECO:0000313" key="2">
    <source>
        <dbReference type="Proteomes" id="UP000693946"/>
    </source>
</evidence>
<dbReference type="EMBL" id="JAGKHQ010000001">
    <property type="protein sequence ID" value="KAG7524917.1"/>
    <property type="molecule type" value="Genomic_DNA"/>
</dbReference>
<sequence length="118" mass="12496">MSSGNGYTSQSLIYSAVDQLACKITADLCCHPSGAGSLGPCSVLSNAANECEETRQQGSVCSELIVSTLKERPRPAVVPPRTRRCGTPPIADKVTICSRVLLLIRECTSVDRDPDSGK</sequence>
<protein>
    <submittedName>
        <fullName evidence="1">Uncharacterized protein</fullName>
    </submittedName>
</protein>
<organism evidence="1 2">
    <name type="scientific">Solea senegalensis</name>
    <name type="common">Senegalese sole</name>
    <dbReference type="NCBI Taxonomy" id="28829"/>
    <lineage>
        <taxon>Eukaryota</taxon>
        <taxon>Metazoa</taxon>
        <taxon>Chordata</taxon>
        <taxon>Craniata</taxon>
        <taxon>Vertebrata</taxon>
        <taxon>Euteleostomi</taxon>
        <taxon>Actinopterygii</taxon>
        <taxon>Neopterygii</taxon>
        <taxon>Teleostei</taxon>
        <taxon>Neoteleostei</taxon>
        <taxon>Acanthomorphata</taxon>
        <taxon>Carangaria</taxon>
        <taxon>Pleuronectiformes</taxon>
        <taxon>Pleuronectoidei</taxon>
        <taxon>Soleidae</taxon>
        <taxon>Solea</taxon>
    </lineage>
</organism>
<dbReference type="Proteomes" id="UP000693946">
    <property type="component" value="Linkage Group LG1"/>
</dbReference>
<comment type="caution">
    <text evidence="1">The sequence shown here is derived from an EMBL/GenBank/DDBJ whole genome shotgun (WGS) entry which is preliminary data.</text>
</comment>